<keyword evidence="1" id="KW-0378">Hydrolase</keyword>
<dbReference type="AlphaFoldDB" id="A0A418M4P3"/>
<dbReference type="InterPro" id="IPR008313">
    <property type="entry name" value="GH125"/>
</dbReference>
<evidence type="ECO:0000313" key="1">
    <source>
        <dbReference type="EMBL" id="RIV20721.1"/>
    </source>
</evidence>
<dbReference type="GO" id="GO:0005975">
    <property type="term" value="P:carbohydrate metabolic process"/>
    <property type="evidence" value="ECO:0007669"/>
    <property type="project" value="InterPro"/>
</dbReference>
<dbReference type="RefSeq" id="WP_119669891.1">
    <property type="nucleotide sequence ID" value="NZ_QXED01000006.1"/>
</dbReference>
<dbReference type="PIRSF" id="PIRSF028846">
    <property type="entry name" value="UCP028846"/>
    <property type="match status" value="1"/>
</dbReference>
<reference evidence="1 2" key="1">
    <citation type="submission" date="2018-08" db="EMBL/GenBank/DDBJ databases">
        <title>Fibrisoma montanum sp. nov., isolated from Danxia mountain soil.</title>
        <authorList>
            <person name="Huang Y."/>
        </authorList>
    </citation>
    <scope>NUCLEOTIDE SEQUENCE [LARGE SCALE GENOMIC DNA]</scope>
    <source>
        <strain evidence="1 2">HYT19</strain>
    </source>
</reference>
<sequence>MNRRTFLHQSTLASVAVSTGSALNFSGRDLPTVRVAANQRNFRSQAVEDTIRMVRTQIKTTELGWLFENCFPNTLDTTVDFSMVNGRPDTYVITGDIDAMWLRDSTAQVWPYLPLMKQDEPLRQLIEGVINRQTRNIRKDPYANAFYKDDTKVGEWKDDKTDMKPGLHERKWEIDSLCYPIRLAYAYWKQTGSVAPFDADWQDAMRLVVQTFREQQRKTGNGPYKFERTTSWATDGVPLSGYGYPVRPVGLICSTFRPSDDATIFPFLIPANFFAVTSLRQMADMLTALNGNATLIADARALAGEVETALKQHAVVRHPRFGNVYAYEVNGFGSYNLMDDANVPSLLAMPYLGSMPVSNPIYQNTRKLVLSQDNPFYFEGKAGAGIGGPHAGMDMIWPLSIIMRGMTSTDDREIRTCLNTLRASNAGTGFMHESFHKNDASNFTRKWFAWANTLFGEFVLKTFNDRRHLLS</sequence>
<protein>
    <submittedName>
        <fullName evidence="1">Glycoside hydrolase family 125 protein</fullName>
    </submittedName>
</protein>
<dbReference type="SMART" id="SM01149">
    <property type="entry name" value="DUF1237"/>
    <property type="match status" value="1"/>
</dbReference>
<dbReference type="PANTHER" id="PTHR31047:SF0">
    <property type="entry name" value="MEIOTICALLY UP-REGULATED GENE 157 PROTEIN"/>
    <property type="match status" value="1"/>
</dbReference>
<gene>
    <name evidence="1" type="ORF">DYU11_22070</name>
</gene>
<dbReference type="InterPro" id="IPR008928">
    <property type="entry name" value="6-hairpin_glycosidase_sf"/>
</dbReference>
<evidence type="ECO:0000313" key="2">
    <source>
        <dbReference type="Proteomes" id="UP000283523"/>
    </source>
</evidence>
<organism evidence="1 2">
    <name type="scientific">Fibrisoma montanum</name>
    <dbReference type="NCBI Taxonomy" id="2305895"/>
    <lineage>
        <taxon>Bacteria</taxon>
        <taxon>Pseudomonadati</taxon>
        <taxon>Bacteroidota</taxon>
        <taxon>Cytophagia</taxon>
        <taxon>Cytophagales</taxon>
        <taxon>Spirosomataceae</taxon>
        <taxon>Fibrisoma</taxon>
    </lineage>
</organism>
<dbReference type="PANTHER" id="PTHR31047">
    <property type="entry name" value="MEIOTICALLY UP-REGULATED GENE 157 PROTEIN"/>
    <property type="match status" value="1"/>
</dbReference>
<proteinExistence type="predicted"/>
<dbReference type="OrthoDB" id="181472at2"/>
<comment type="caution">
    <text evidence="1">The sequence shown here is derived from an EMBL/GenBank/DDBJ whole genome shotgun (WGS) entry which is preliminary data.</text>
</comment>
<dbReference type="GO" id="GO:0016787">
    <property type="term" value="F:hydrolase activity"/>
    <property type="evidence" value="ECO:0007669"/>
    <property type="project" value="UniProtKB-KW"/>
</dbReference>
<dbReference type="Pfam" id="PF06824">
    <property type="entry name" value="Glyco_hydro_125"/>
    <property type="match status" value="1"/>
</dbReference>
<name>A0A418M4P3_9BACT</name>
<accession>A0A418M4P3</accession>
<dbReference type="Proteomes" id="UP000283523">
    <property type="component" value="Unassembled WGS sequence"/>
</dbReference>
<keyword evidence="2" id="KW-1185">Reference proteome</keyword>
<dbReference type="EMBL" id="QXED01000006">
    <property type="protein sequence ID" value="RIV20721.1"/>
    <property type="molecule type" value="Genomic_DNA"/>
</dbReference>
<dbReference type="SUPFAM" id="SSF48208">
    <property type="entry name" value="Six-hairpin glycosidases"/>
    <property type="match status" value="1"/>
</dbReference>
<dbReference type="InterPro" id="IPR012341">
    <property type="entry name" value="6hp_glycosidase-like_sf"/>
</dbReference>
<dbReference type="Gene3D" id="1.50.10.10">
    <property type="match status" value="1"/>
</dbReference>